<evidence type="ECO:0008006" key="4">
    <source>
        <dbReference type="Google" id="ProtNLM"/>
    </source>
</evidence>
<dbReference type="Pfam" id="PF07867">
    <property type="entry name" value="DUF1654"/>
    <property type="match status" value="1"/>
</dbReference>
<name>A0A239BP62_9PSED</name>
<accession>A0A239BP62</accession>
<dbReference type="Proteomes" id="UP000198407">
    <property type="component" value="Unassembled WGS sequence"/>
</dbReference>
<dbReference type="AlphaFoldDB" id="A0A239BP62"/>
<evidence type="ECO:0000313" key="2">
    <source>
        <dbReference type="EMBL" id="SNS09895.1"/>
    </source>
</evidence>
<protein>
    <recommendedName>
        <fullName evidence="4">DUF1654 domain-containing protein</fullName>
    </recommendedName>
</protein>
<dbReference type="OrthoDB" id="7030629at2"/>
<keyword evidence="3" id="KW-1185">Reference proteome</keyword>
<dbReference type="InterPro" id="IPR012449">
    <property type="entry name" value="Phage_F116_Orf28"/>
</dbReference>
<dbReference type="RefSeq" id="WP_042124995.1">
    <property type="nucleotide sequence ID" value="NZ_FZOL01000003.1"/>
</dbReference>
<evidence type="ECO:0000256" key="1">
    <source>
        <dbReference type="SAM" id="MobiDB-lite"/>
    </source>
</evidence>
<gene>
    <name evidence="2" type="ORF">SAMN05444352_103122</name>
</gene>
<dbReference type="EMBL" id="FZOL01000003">
    <property type="protein sequence ID" value="SNS09895.1"/>
    <property type="molecule type" value="Genomic_DNA"/>
</dbReference>
<reference evidence="3" key="1">
    <citation type="submission" date="2017-06" db="EMBL/GenBank/DDBJ databases">
        <authorList>
            <person name="Varghese N."/>
            <person name="Submissions S."/>
        </authorList>
    </citation>
    <scope>NUCLEOTIDE SEQUENCE [LARGE SCALE GENOMIC DNA]</scope>
    <source>
        <strain evidence="3">DSM 22348</strain>
    </source>
</reference>
<sequence>MAAVLQEISLPVREELSGIERLGLRVSAMINSPIAQLGRRVLIHRLDTDSDQDWEAIMELLSETDGLDMTFCDDGSVILQWERAEDCDQAVSRGEDEGDDNPNNDNAPF</sequence>
<organism evidence="2 3">
    <name type="scientific">Pseudomonas japonica</name>
    <dbReference type="NCBI Taxonomy" id="256466"/>
    <lineage>
        <taxon>Bacteria</taxon>
        <taxon>Pseudomonadati</taxon>
        <taxon>Pseudomonadota</taxon>
        <taxon>Gammaproteobacteria</taxon>
        <taxon>Pseudomonadales</taxon>
        <taxon>Pseudomonadaceae</taxon>
        <taxon>Pseudomonas</taxon>
    </lineage>
</organism>
<feature type="region of interest" description="Disordered" evidence="1">
    <location>
        <begin position="88"/>
        <end position="109"/>
    </location>
</feature>
<proteinExistence type="predicted"/>
<evidence type="ECO:0000313" key="3">
    <source>
        <dbReference type="Proteomes" id="UP000198407"/>
    </source>
</evidence>